<name>A0A8S3DK47_9BILA</name>
<comment type="similarity">
    <text evidence="1">Belongs to the serpin family.</text>
</comment>
<sequence>MAVASTESFAHFGSKLFATITRENNFQNVFLSPASIALAMSMCTAGARHETLKQMLKVFEVSSIKDLENSANHVMQVFSNNREKKSSTIQSATDLLPSASDLPKVPNPSSVTLRLVNCLYVQKGFTIRDDYLDLLKHSFHSA</sequence>
<dbReference type="EMBL" id="CAJOBH010216316">
    <property type="protein sequence ID" value="CAF5022665.1"/>
    <property type="molecule type" value="Genomic_DNA"/>
</dbReference>
<dbReference type="InterPro" id="IPR000215">
    <property type="entry name" value="Serpin_fam"/>
</dbReference>
<accession>A0A8S3DK47</accession>
<dbReference type="AlphaFoldDB" id="A0A8S3DK47"/>
<organism evidence="3 4">
    <name type="scientific">Rotaria magnacalcarata</name>
    <dbReference type="NCBI Taxonomy" id="392030"/>
    <lineage>
        <taxon>Eukaryota</taxon>
        <taxon>Metazoa</taxon>
        <taxon>Spiralia</taxon>
        <taxon>Gnathifera</taxon>
        <taxon>Rotifera</taxon>
        <taxon>Eurotatoria</taxon>
        <taxon>Bdelloidea</taxon>
        <taxon>Philodinida</taxon>
        <taxon>Philodinidae</taxon>
        <taxon>Rotaria</taxon>
    </lineage>
</organism>
<feature type="non-terminal residue" evidence="3">
    <location>
        <position position="142"/>
    </location>
</feature>
<dbReference type="GO" id="GO:0005615">
    <property type="term" value="C:extracellular space"/>
    <property type="evidence" value="ECO:0007669"/>
    <property type="project" value="InterPro"/>
</dbReference>
<dbReference type="InterPro" id="IPR042178">
    <property type="entry name" value="Serpin_sf_1"/>
</dbReference>
<comment type="caution">
    <text evidence="3">The sequence shown here is derived from an EMBL/GenBank/DDBJ whole genome shotgun (WGS) entry which is preliminary data.</text>
</comment>
<evidence type="ECO:0000259" key="2">
    <source>
        <dbReference type="Pfam" id="PF00079"/>
    </source>
</evidence>
<dbReference type="Proteomes" id="UP000681967">
    <property type="component" value="Unassembled WGS sequence"/>
</dbReference>
<evidence type="ECO:0000313" key="4">
    <source>
        <dbReference type="Proteomes" id="UP000681967"/>
    </source>
</evidence>
<evidence type="ECO:0000256" key="1">
    <source>
        <dbReference type="ARBA" id="ARBA00009500"/>
    </source>
</evidence>
<evidence type="ECO:0000313" key="3">
    <source>
        <dbReference type="EMBL" id="CAF5022665.1"/>
    </source>
</evidence>
<dbReference type="InterPro" id="IPR036186">
    <property type="entry name" value="Serpin_sf"/>
</dbReference>
<proteinExistence type="inferred from homology"/>
<dbReference type="PANTHER" id="PTHR11461">
    <property type="entry name" value="SERINE PROTEASE INHIBITOR, SERPIN"/>
    <property type="match status" value="1"/>
</dbReference>
<dbReference type="Pfam" id="PF00079">
    <property type="entry name" value="Serpin"/>
    <property type="match status" value="1"/>
</dbReference>
<dbReference type="InterPro" id="IPR023796">
    <property type="entry name" value="Serpin_dom"/>
</dbReference>
<protein>
    <recommendedName>
        <fullName evidence="2">Serpin domain-containing protein</fullName>
    </recommendedName>
</protein>
<dbReference type="GO" id="GO:0004867">
    <property type="term" value="F:serine-type endopeptidase inhibitor activity"/>
    <property type="evidence" value="ECO:0007669"/>
    <property type="project" value="InterPro"/>
</dbReference>
<gene>
    <name evidence="3" type="ORF">BYL167_LOCUS56008</name>
</gene>
<dbReference type="SUPFAM" id="SSF56574">
    <property type="entry name" value="Serpins"/>
    <property type="match status" value="1"/>
</dbReference>
<dbReference type="Gene3D" id="3.30.497.10">
    <property type="entry name" value="Antithrombin, subunit I, domain 2"/>
    <property type="match status" value="1"/>
</dbReference>
<dbReference type="PANTHER" id="PTHR11461:SF211">
    <property type="entry name" value="GH10112P-RELATED"/>
    <property type="match status" value="1"/>
</dbReference>
<feature type="domain" description="Serpin" evidence="2">
    <location>
        <begin position="10"/>
        <end position="141"/>
    </location>
</feature>
<reference evidence="3" key="1">
    <citation type="submission" date="2021-02" db="EMBL/GenBank/DDBJ databases">
        <authorList>
            <person name="Nowell W R."/>
        </authorList>
    </citation>
    <scope>NUCLEOTIDE SEQUENCE</scope>
</reference>